<comment type="caution">
    <text evidence="2">The sequence shown here is derived from an EMBL/GenBank/DDBJ whole genome shotgun (WGS) entry which is preliminary data.</text>
</comment>
<keyword evidence="3" id="KW-1185">Reference proteome</keyword>
<evidence type="ECO:0000313" key="3">
    <source>
        <dbReference type="Proteomes" id="UP001153069"/>
    </source>
</evidence>
<proteinExistence type="predicted"/>
<sequence>MTPKKRGTPEAGLSSAKRRTPQSASTVESSGVGGQKDPCVPFGVFTQEDADNLPPVLRKSNKSFKAKTETLFCEQPSQASTKCSKSNDGSSDDSSDSMIELPTDSAPAMSSISEDTAKCQRRMEREAIFAAG</sequence>
<evidence type="ECO:0000256" key="1">
    <source>
        <dbReference type="SAM" id="MobiDB-lite"/>
    </source>
</evidence>
<name>A0A9N8F1L7_9STRA</name>
<feature type="region of interest" description="Disordered" evidence="1">
    <location>
        <begin position="1"/>
        <end position="57"/>
    </location>
</feature>
<organism evidence="2 3">
    <name type="scientific">Seminavis robusta</name>
    <dbReference type="NCBI Taxonomy" id="568900"/>
    <lineage>
        <taxon>Eukaryota</taxon>
        <taxon>Sar</taxon>
        <taxon>Stramenopiles</taxon>
        <taxon>Ochrophyta</taxon>
        <taxon>Bacillariophyta</taxon>
        <taxon>Bacillariophyceae</taxon>
        <taxon>Bacillariophycidae</taxon>
        <taxon>Naviculales</taxon>
        <taxon>Naviculaceae</taxon>
        <taxon>Seminavis</taxon>
    </lineage>
</organism>
<protein>
    <submittedName>
        <fullName evidence="2">Uncharacterized protein</fullName>
    </submittedName>
</protein>
<reference evidence="2" key="1">
    <citation type="submission" date="2020-06" db="EMBL/GenBank/DDBJ databases">
        <authorList>
            <consortium name="Plant Systems Biology data submission"/>
        </authorList>
    </citation>
    <scope>NUCLEOTIDE SEQUENCE</scope>
    <source>
        <strain evidence="2">D6</strain>
    </source>
</reference>
<feature type="region of interest" description="Disordered" evidence="1">
    <location>
        <begin position="74"/>
        <end position="116"/>
    </location>
</feature>
<dbReference type="Proteomes" id="UP001153069">
    <property type="component" value="Unassembled WGS sequence"/>
</dbReference>
<gene>
    <name evidence="2" type="ORF">SEMRO_2653_G333780.1</name>
</gene>
<accession>A0A9N8F1L7</accession>
<dbReference type="AlphaFoldDB" id="A0A9N8F1L7"/>
<evidence type="ECO:0000313" key="2">
    <source>
        <dbReference type="EMBL" id="CAB9529869.1"/>
    </source>
</evidence>
<dbReference type="EMBL" id="CAICTM010002651">
    <property type="protein sequence ID" value="CAB9529869.1"/>
    <property type="molecule type" value="Genomic_DNA"/>
</dbReference>